<dbReference type="EMBL" id="UNQJ01000002">
    <property type="protein sequence ID" value="SYZ32719.1"/>
    <property type="molecule type" value="Genomic_DNA"/>
</dbReference>
<keyword evidence="3" id="KW-0813">Transport</keyword>
<evidence type="ECO:0000256" key="3">
    <source>
        <dbReference type="ARBA" id="ARBA00022448"/>
    </source>
</evidence>
<keyword evidence="4" id="KW-0547">Nucleotide-binding</keyword>
<dbReference type="GO" id="GO:0046677">
    <property type="term" value="P:response to antibiotic"/>
    <property type="evidence" value="ECO:0007669"/>
    <property type="project" value="UniProtKB-KW"/>
</dbReference>
<dbReference type="PANTHER" id="PTHR42711">
    <property type="entry name" value="ABC TRANSPORTER ATP-BINDING PROTEIN"/>
    <property type="match status" value="1"/>
</dbReference>
<keyword evidence="9" id="KW-1185">Reference proteome</keyword>
<comment type="subcellular location">
    <subcellularLocation>
        <location evidence="1">Cell membrane</location>
        <topology evidence="1">Peripheral membrane protein</topology>
    </subcellularLocation>
</comment>
<sequence length="262" mass="27957">MGARTLDKGGIEVCGLSPVRQRAECARHVSLQPQGSSLFRHLTVLESVELWASFYPGPRPADEVIAMVGLDDKRRALVRTLSGGQLQRLRLALALVGDTEVVAFDEPTVGLDPLARERTWDVIRQRAGRGAVLMATQMMDEAEALCERIVILDAGRVIAEGTVGELLDGYAGQGSLSFTTPVLASPAVLQELPGVLWASARRVGETTSVRLVSADVARTRAAVLGSQSVRAERIRTAGPSLADVFLRLVGGEPADPALGETR</sequence>
<evidence type="ECO:0000256" key="2">
    <source>
        <dbReference type="ARBA" id="ARBA00005417"/>
    </source>
</evidence>
<keyword evidence="6" id="KW-0046">Antibiotic resistance</keyword>
<evidence type="ECO:0000313" key="9">
    <source>
        <dbReference type="Proteomes" id="UP000263928"/>
    </source>
</evidence>
<gene>
    <name evidence="8" type="ORF">PROPAUS_0609</name>
</gene>
<dbReference type="PROSITE" id="PS00211">
    <property type="entry name" value="ABC_TRANSPORTER_1"/>
    <property type="match status" value="1"/>
</dbReference>
<evidence type="ECO:0000259" key="7">
    <source>
        <dbReference type="Pfam" id="PF00005"/>
    </source>
</evidence>
<feature type="domain" description="ABC transporter" evidence="7">
    <location>
        <begin position="7"/>
        <end position="108"/>
    </location>
</feature>
<organism evidence="8 9">
    <name type="scientific">Propionibacterium australiense</name>
    <dbReference type="NCBI Taxonomy" id="119981"/>
    <lineage>
        <taxon>Bacteria</taxon>
        <taxon>Bacillati</taxon>
        <taxon>Actinomycetota</taxon>
        <taxon>Actinomycetes</taxon>
        <taxon>Propionibacteriales</taxon>
        <taxon>Propionibacteriaceae</taxon>
        <taxon>Propionibacterium</taxon>
    </lineage>
</organism>
<protein>
    <submittedName>
        <fullName evidence="8">ABC transporter</fullName>
        <ecNumber evidence="8">3.6.1.3</ecNumber>
    </submittedName>
</protein>
<dbReference type="InterPro" id="IPR017871">
    <property type="entry name" value="ABC_transporter-like_CS"/>
</dbReference>
<evidence type="ECO:0000256" key="6">
    <source>
        <dbReference type="ARBA" id="ARBA00023251"/>
    </source>
</evidence>
<dbReference type="Gene3D" id="3.40.50.300">
    <property type="entry name" value="P-loop containing nucleotide triphosphate hydrolases"/>
    <property type="match status" value="1"/>
</dbReference>
<accession>A0A383S5S0</accession>
<proteinExistence type="inferred from homology"/>
<dbReference type="InterPro" id="IPR003439">
    <property type="entry name" value="ABC_transporter-like_ATP-bd"/>
</dbReference>
<dbReference type="EC" id="3.6.1.3" evidence="8"/>
<dbReference type="GO" id="GO:0005886">
    <property type="term" value="C:plasma membrane"/>
    <property type="evidence" value="ECO:0007669"/>
    <property type="project" value="UniProtKB-SubCell"/>
</dbReference>
<reference evidence="9" key="1">
    <citation type="submission" date="2018-08" db="EMBL/GenBank/DDBJ databases">
        <authorList>
            <person name="Hornung B."/>
        </authorList>
    </citation>
    <scope>NUCLEOTIDE SEQUENCE [LARGE SCALE GENOMIC DNA]</scope>
</reference>
<dbReference type="SUPFAM" id="SSF52540">
    <property type="entry name" value="P-loop containing nucleoside triphosphate hydrolases"/>
    <property type="match status" value="1"/>
</dbReference>
<dbReference type="AlphaFoldDB" id="A0A383S5S0"/>
<keyword evidence="8" id="KW-0378">Hydrolase</keyword>
<dbReference type="PANTHER" id="PTHR42711:SF5">
    <property type="entry name" value="ABC TRANSPORTER ATP-BINDING PROTEIN NATA"/>
    <property type="match status" value="1"/>
</dbReference>
<name>A0A383S5S0_9ACTN</name>
<evidence type="ECO:0000256" key="4">
    <source>
        <dbReference type="ARBA" id="ARBA00022741"/>
    </source>
</evidence>
<dbReference type="Proteomes" id="UP000263928">
    <property type="component" value="Unassembled WGS sequence"/>
</dbReference>
<keyword evidence="5" id="KW-0067">ATP-binding</keyword>
<dbReference type="GO" id="GO:0016887">
    <property type="term" value="F:ATP hydrolysis activity"/>
    <property type="evidence" value="ECO:0007669"/>
    <property type="project" value="InterPro"/>
</dbReference>
<evidence type="ECO:0000256" key="1">
    <source>
        <dbReference type="ARBA" id="ARBA00004202"/>
    </source>
</evidence>
<comment type="similarity">
    <text evidence="2">Belongs to the ABC transporter superfamily.</text>
</comment>
<evidence type="ECO:0000313" key="8">
    <source>
        <dbReference type="EMBL" id="SYZ32719.1"/>
    </source>
</evidence>
<evidence type="ECO:0000256" key="5">
    <source>
        <dbReference type="ARBA" id="ARBA00022840"/>
    </source>
</evidence>
<dbReference type="Pfam" id="PF00005">
    <property type="entry name" value="ABC_tran"/>
    <property type="match status" value="1"/>
</dbReference>
<dbReference type="InterPro" id="IPR027417">
    <property type="entry name" value="P-loop_NTPase"/>
</dbReference>
<dbReference type="InterPro" id="IPR050763">
    <property type="entry name" value="ABC_transporter_ATP-binding"/>
</dbReference>
<dbReference type="GO" id="GO:0005524">
    <property type="term" value="F:ATP binding"/>
    <property type="evidence" value="ECO:0007669"/>
    <property type="project" value="UniProtKB-KW"/>
</dbReference>